<dbReference type="AlphaFoldDB" id="A0A137PCZ6"/>
<feature type="region of interest" description="Disordered" evidence="1">
    <location>
        <begin position="102"/>
        <end position="163"/>
    </location>
</feature>
<gene>
    <name evidence="3" type="ORF">CONCODRAFT_4273</name>
</gene>
<evidence type="ECO:0000313" key="3">
    <source>
        <dbReference type="EMBL" id="KXN72878.1"/>
    </source>
</evidence>
<sequence length="483" mass="51405">MKSSLIIAISLSLINSSPLFGSPRAAGSQSNKGLDPAKQPIKATEAKPFENAQTGGKEEPGSLFNLKASANALGARGNIDSSLDPPPIDSIFDPNLWNGGKDQDIYIPVGPSPRPGDNNGGSKVPGQITPQLPPTTPGNGNNEGGKNPPPTKPNPSSSGTDQIKKAALGGFSSIFSPIRPIFHTLDVASHTSMEGFSKFSDQIPVLNELVNSSKQDGLRNAPGYNQFRSIMDTLIVAVFSLPIISPSLSADNNNGTSLDIISQAGNEVNSFKTSQFGPDLAVESLITNNNITSSINNSTSFIKPIDNKSGQGESNDNLLSIQLSLGVSGNKNASNSTPNATEMPMPPINSIFDQNQWNEANSEVKIPLKPNNVSKNSNFLNPLAYKSPQHTSNILDLNLQIRKLTLPGISDLLSQIRPLFGGIDKYLQLNLVEVAKLTNNLPALGPLLNQLKSEGILNMSGYSEFRNLMDSLIILGDLYRDGN</sequence>
<reference evidence="3 4" key="1">
    <citation type="journal article" date="2015" name="Genome Biol. Evol.">
        <title>Phylogenomic analyses indicate that early fungi evolved digesting cell walls of algal ancestors of land plants.</title>
        <authorList>
            <person name="Chang Y."/>
            <person name="Wang S."/>
            <person name="Sekimoto S."/>
            <person name="Aerts A.L."/>
            <person name="Choi C."/>
            <person name="Clum A."/>
            <person name="LaButti K.M."/>
            <person name="Lindquist E.A."/>
            <person name="Yee Ngan C."/>
            <person name="Ohm R.A."/>
            <person name="Salamov A.A."/>
            <person name="Grigoriev I.V."/>
            <person name="Spatafora J.W."/>
            <person name="Berbee M.L."/>
        </authorList>
    </citation>
    <scope>NUCLEOTIDE SEQUENCE [LARGE SCALE GENOMIC DNA]</scope>
    <source>
        <strain evidence="3 4">NRRL 28638</strain>
    </source>
</reference>
<organism evidence="3 4">
    <name type="scientific">Conidiobolus coronatus (strain ATCC 28846 / CBS 209.66 / NRRL 28638)</name>
    <name type="common">Delacroixia coronata</name>
    <dbReference type="NCBI Taxonomy" id="796925"/>
    <lineage>
        <taxon>Eukaryota</taxon>
        <taxon>Fungi</taxon>
        <taxon>Fungi incertae sedis</taxon>
        <taxon>Zoopagomycota</taxon>
        <taxon>Entomophthoromycotina</taxon>
        <taxon>Entomophthoromycetes</taxon>
        <taxon>Entomophthorales</taxon>
        <taxon>Ancylistaceae</taxon>
        <taxon>Conidiobolus</taxon>
    </lineage>
</organism>
<evidence type="ECO:0000256" key="2">
    <source>
        <dbReference type="SAM" id="SignalP"/>
    </source>
</evidence>
<protein>
    <submittedName>
        <fullName evidence="3">Uncharacterized protein</fullName>
    </submittedName>
</protein>
<proteinExistence type="predicted"/>
<dbReference type="Proteomes" id="UP000070444">
    <property type="component" value="Unassembled WGS sequence"/>
</dbReference>
<evidence type="ECO:0000256" key="1">
    <source>
        <dbReference type="SAM" id="MobiDB-lite"/>
    </source>
</evidence>
<evidence type="ECO:0000313" key="4">
    <source>
        <dbReference type="Proteomes" id="UP000070444"/>
    </source>
</evidence>
<keyword evidence="4" id="KW-1185">Reference proteome</keyword>
<feature type="compositionally biased region" description="Low complexity" evidence="1">
    <location>
        <begin position="137"/>
        <end position="146"/>
    </location>
</feature>
<name>A0A137PCZ6_CONC2</name>
<accession>A0A137PCZ6</accession>
<feature type="chain" id="PRO_5007294738" evidence="2">
    <location>
        <begin position="17"/>
        <end position="483"/>
    </location>
</feature>
<feature type="region of interest" description="Disordered" evidence="1">
    <location>
        <begin position="17"/>
        <end position="63"/>
    </location>
</feature>
<dbReference type="EMBL" id="KQ964445">
    <property type="protein sequence ID" value="KXN72878.1"/>
    <property type="molecule type" value="Genomic_DNA"/>
</dbReference>
<feature type="signal peptide" evidence="2">
    <location>
        <begin position="1"/>
        <end position="16"/>
    </location>
</feature>
<keyword evidence="2" id="KW-0732">Signal</keyword>